<reference evidence="6 7" key="1">
    <citation type="journal article" date="2015" name="Plant Cell">
        <title>Oil accumulation by the oleaginous diatom Fistulifera solaris as revealed by the genome and transcriptome.</title>
        <authorList>
            <person name="Tanaka T."/>
            <person name="Maeda Y."/>
            <person name="Veluchamy A."/>
            <person name="Tanaka M."/>
            <person name="Abida H."/>
            <person name="Marechal E."/>
            <person name="Bowler C."/>
            <person name="Muto M."/>
            <person name="Sunaga Y."/>
            <person name="Tanaka M."/>
            <person name="Yoshino T."/>
            <person name="Taniguchi T."/>
            <person name="Fukuda Y."/>
            <person name="Nemoto M."/>
            <person name="Matsumoto M."/>
            <person name="Wong P.S."/>
            <person name="Aburatani S."/>
            <person name="Fujibuchi W."/>
        </authorList>
    </citation>
    <scope>NUCLEOTIDE SEQUENCE [LARGE SCALE GENOMIC DNA]</scope>
    <source>
        <strain evidence="6 7">JPCC DA0580</strain>
    </source>
</reference>
<dbReference type="AlphaFoldDB" id="A0A1Z5KMS3"/>
<proteinExistence type="predicted"/>
<dbReference type="SMART" id="SM00398">
    <property type="entry name" value="HMG"/>
    <property type="match status" value="1"/>
</dbReference>
<evidence type="ECO:0000313" key="7">
    <source>
        <dbReference type="Proteomes" id="UP000198406"/>
    </source>
</evidence>
<evidence type="ECO:0000256" key="4">
    <source>
        <dbReference type="SAM" id="MobiDB-lite"/>
    </source>
</evidence>
<dbReference type="CDD" id="cd00084">
    <property type="entry name" value="HMG-box_SF"/>
    <property type="match status" value="1"/>
</dbReference>
<name>A0A1Z5KMS3_FISSO</name>
<dbReference type="SUPFAM" id="SSF47095">
    <property type="entry name" value="HMG-box"/>
    <property type="match status" value="1"/>
</dbReference>
<comment type="caution">
    <text evidence="6">The sequence shown here is derived from an EMBL/GenBank/DDBJ whole genome shotgun (WGS) entry which is preliminary data.</text>
</comment>
<dbReference type="Pfam" id="PF09011">
    <property type="entry name" value="HMG_box_2"/>
    <property type="match status" value="1"/>
</dbReference>
<keyword evidence="2" id="KW-0539">Nucleus</keyword>
<dbReference type="PANTHER" id="PTHR48112">
    <property type="entry name" value="HIGH MOBILITY GROUP PROTEIN DSP1"/>
    <property type="match status" value="1"/>
</dbReference>
<dbReference type="InterPro" id="IPR036910">
    <property type="entry name" value="HMG_box_dom_sf"/>
</dbReference>
<dbReference type="Proteomes" id="UP000198406">
    <property type="component" value="Unassembled WGS sequence"/>
</dbReference>
<accession>A0A1Z5KMS3</accession>
<dbReference type="InterPro" id="IPR050342">
    <property type="entry name" value="HMGB"/>
</dbReference>
<dbReference type="PROSITE" id="PS50118">
    <property type="entry name" value="HMG_BOX_2"/>
    <property type="match status" value="1"/>
</dbReference>
<feature type="region of interest" description="Disordered" evidence="4">
    <location>
        <begin position="309"/>
        <end position="334"/>
    </location>
</feature>
<dbReference type="GO" id="GO:0005634">
    <property type="term" value="C:nucleus"/>
    <property type="evidence" value="ECO:0007669"/>
    <property type="project" value="UniProtKB-UniRule"/>
</dbReference>
<dbReference type="InterPro" id="IPR009071">
    <property type="entry name" value="HMG_box_dom"/>
</dbReference>
<evidence type="ECO:0000256" key="3">
    <source>
        <dbReference type="SAM" id="Coils"/>
    </source>
</evidence>
<gene>
    <name evidence="6" type="ORF">FisN_23Hh089</name>
</gene>
<dbReference type="OrthoDB" id="49060at2759"/>
<keyword evidence="7" id="KW-1185">Reference proteome</keyword>
<evidence type="ECO:0000259" key="5">
    <source>
        <dbReference type="PROSITE" id="PS50118"/>
    </source>
</evidence>
<keyword evidence="1 2" id="KW-0238">DNA-binding</keyword>
<sequence>MASSQYNFDDVDYQYGEETGGFANDGRQFDNTNHRQLEEGRQLTQPNDNSLQLYNQGTMQAFQEMQRQRAASAFQPQMSSQFQSAVQNFGLGYMNTPSAMGMAFDQTQKNNVGMTPLTTQFQQQNLFYGNLAAAEQQQNMFLAQQTFNQVNPLWMATNQTNQGQNSGLAQGMAMNNTYGLAGSNFMGEFAEQMATSNNIPNEQGAGDLSFQRLLHRNISGLVKGVTERQGQPVSFNDDIFARSASQSATKELKPPFLVYPQDNQIESRGILLTKPSDEPDDLPAIARPKRPLTAYNLFFKEERANIVEEQAAENEHHTSDGVKRNRRKEPHGKIGFEAMAKTIAERWKTIDPERLAAYNQRADEGKKQYRKAIAEFNRKRKAAQKKRQQEMNS</sequence>
<dbReference type="InParanoid" id="A0A1Z5KMS3"/>
<feature type="domain" description="HMG box" evidence="5">
    <location>
        <begin position="288"/>
        <end position="377"/>
    </location>
</feature>
<keyword evidence="3" id="KW-0175">Coiled coil</keyword>
<feature type="coiled-coil region" evidence="3">
    <location>
        <begin position="355"/>
        <end position="393"/>
    </location>
</feature>
<dbReference type="EMBL" id="BDSP01000257">
    <property type="protein sequence ID" value="GAX27447.1"/>
    <property type="molecule type" value="Genomic_DNA"/>
</dbReference>
<feature type="DNA-binding region" description="HMG box" evidence="2">
    <location>
        <begin position="288"/>
        <end position="377"/>
    </location>
</feature>
<dbReference type="Gene3D" id="1.10.30.10">
    <property type="entry name" value="High mobility group box domain"/>
    <property type="match status" value="1"/>
</dbReference>
<protein>
    <recommendedName>
        <fullName evidence="5">HMG box domain-containing protein</fullName>
    </recommendedName>
</protein>
<organism evidence="6 7">
    <name type="scientific">Fistulifera solaris</name>
    <name type="common">Oleaginous diatom</name>
    <dbReference type="NCBI Taxonomy" id="1519565"/>
    <lineage>
        <taxon>Eukaryota</taxon>
        <taxon>Sar</taxon>
        <taxon>Stramenopiles</taxon>
        <taxon>Ochrophyta</taxon>
        <taxon>Bacillariophyta</taxon>
        <taxon>Bacillariophyceae</taxon>
        <taxon>Bacillariophycidae</taxon>
        <taxon>Naviculales</taxon>
        <taxon>Naviculaceae</taxon>
        <taxon>Fistulifera</taxon>
    </lineage>
</organism>
<evidence type="ECO:0000313" key="6">
    <source>
        <dbReference type="EMBL" id="GAX27447.1"/>
    </source>
</evidence>
<evidence type="ECO:0000256" key="1">
    <source>
        <dbReference type="ARBA" id="ARBA00023125"/>
    </source>
</evidence>
<dbReference type="PANTHER" id="PTHR48112:SF15">
    <property type="entry name" value="HMG BOX DOMAIN-CONTAINING PROTEIN"/>
    <property type="match status" value="1"/>
</dbReference>
<dbReference type="GO" id="GO:0003677">
    <property type="term" value="F:DNA binding"/>
    <property type="evidence" value="ECO:0007669"/>
    <property type="project" value="UniProtKB-UniRule"/>
</dbReference>
<feature type="compositionally biased region" description="Basic and acidic residues" evidence="4">
    <location>
        <begin position="313"/>
        <end position="323"/>
    </location>
</feature>
<evidence type="ECO:0000256" key="2">
    <source>
        <dbReference type="PROSITE-ProRule" id="PRU00267"/>
    </source>
</evidence>